<dbReference type="InterPro" id="IPR003582">
    <property type="entry name" value="ShKT_dom"/>
</dbReference>
<name>A0AAD9JQJ1_RIDPI</name>
<keyword evidence="4" id="KW-1185">Reference proteome</keyword>
<dbReference type="EMBL" id="JAODUO010001912">
    <property type="protein sequence ID" value="KAK2157097.1"/>
    <property type="molecule type" value="Genomic_DNA"/>
</dbReference>
<dbReference type="Proteomes" id="UP001209878">
    <property type="component" value="Unassembled WGS sequence"/>
</dbReference>
<dbReference type="Gene3D" id="1.10.10.1940">
    <property type="match status" value="1"/>
</dbReference>
<gene>
    <name evidence="3" type="ORF">NP493_1914g00011</name>
</gene>
<evidence type="ECO:0000256" key="1">
    <source>
        <dbReference type="PROSITE-ProRule" id="PRU01005"/>
    </source>
</evidence>
<protein>
    <recommendedName>
        <fullName evidence="2">ShKT domain-containing protein</fullName>
    </recommendedName>
</protein>
<sequence>MRDKQPCVDKLSTCRRLVAKFMGGRCPDANHESIYLDYMKDHCPATCGHCDCPTKVCQNGGKLNACVCKCVGGWIGADCAVCPITKCKHGGTFDASTCSCHCSKPNGGLDCGCADSKENFNNRGRHWWRCSLAWLLTKRICCSPFFGPSLRKNCPVSCR</sequence>
<feature type="domain" description="ShKT" evidence="2">
    <location>
        <begin position="7"/>
        <end position="50"/>
    </location>
</feature>
<evidence type="ECO:0000313" key="3">
    <source>
        <dbReference type="EMBL" id="KAK2157097.1"/>
    </source>
</evidence>
<evidence type="ECO:0000313" key="4">
    <source>
        <dbReference type="Proteomes" id="UP001209878"/>
    </source>
</evidence>
<proteinExistence type="predicted"/>
<evidence type="ECO:0000259" key="2">
    <source>
        <dbReference type="PROSITE" id="PS51670"/>
    </source>
</evidence>
<reference evidence="3" key="1">
    <citation type="journal article" date="2023" name="Mol. Biol. Evol.">
        <title>Third-Generation Sequencing Reveals the Adaptive Role of the Epigenome in Three Deep-Sea Polychaetes.</title>
        <authorList>
            <person name="Perez M."/>
            <person name="Aroh O."/>
            <person name="Sun Y."/>
            <person name="Lan Y."/>
            <person name="Juniper S.K."/>
            <person name="Young C.R."/>
            <person name="Angers B."/>
            <person name="Qian P.Y."/>
        </authorList>
    </citation>
    <scope>NUCLEOTIDE SEQUENCE</scope>
    <source>
        <strain evidence="3">R07B-5</strain>
    </source>
</reference>
<organism evidence="3 4">
    <name type="scientific">Ridgeia piscesae</name>
    <name type="common">Tubeworm</name>
    <dbReference type="NCBI Taxonomy" id="27915"/>
    <lineage>
        <taxon>Eukaryota</taxon>
        <taxon>Metazoa</taxon>
        <taxon>Spiralia</taxon>
        <taxon>Lophotrochozoa</taxon>
        <taxon>Annelida</taxon>
        <taxon>Polychaeta</taxon>
        <taxon>Sedentaria</taxon>
        <taxon>Canalipalpata</taxon>
        <taxon>Sabellida</taxon>
        <taxon>Siboglinidae</taxon>
        <taxon>Ridgeia</taxon>
    </lineage>
</organism>
<dbReference type="AlphaFoldDB" id="A0AAD9JQJ1"/>
<comment type="caution">
    <text evidence="1">Lacks conserved residue(s) required for the propagation of feature annotation.</text>
</comment>
<comment type="caution">
    <text evidence="3">The sequence shown here is derived from an EMBL/GenBank/DDBJ whole genome shotgun (WGS) entry which is preliminary data.</text>
</comment>
<accession>A0AAD9JQJ1</accession>
<dbReference type="PROSITE" id="PS51670">
    <property type="entry name" value="SHKT"/>
    <property type="match status" value="1"/>
</dbReference>